<dbReference type="GO" id="GO:0005783">
    <property type="term" value="C:endoplasmic reticulum"/>
    <property type="evidence" value="ECO:0007669"/>
    <property type="project" value="TreeGrafter"/>
</dbReference>
<dbReference type="InterPro" id="IPR036291">
    <property type="entry name" value="NAD(P)-bd_dom_sf"/>
</dbReference>
<dbReference type="RefSeq" id="XP_004031859.1">
    <property type="nucleotide sequence ID" value="XM_004031811.1"/>
</dbReference>
<dbReference type="GO" id="GO:0047045">
    <property type="term" value="F:testosterone dehydrogenase (NADP+) activity"/>
    <property type="evidence" value="ECO:0007669"/>
    <property type="project" value="UniProtKB-EC"/>
</dbReference>
<dbReference type="Pfam" id="PF00106">
    <property type="entry name" value="adh_short"/>
    <property type="match status" value="1"/>
</dbReference>
<dbReference type="PIRSF" id="PIRSF000126">
    <property type="entry name" value="11-beta-HSD1"/>
    <property type="match status" value="1"/>
</dbReference>
<dbReference type="STRING" id="857967.G0QWZ9"/>
<keyword evidence="1" id="KW-0521">NADP</keyword>
<dbReference type="OrthoDB" id="296884at2759"/>
<reference evidence="3 4" key="1">
    <citation type="submission" date="2011-07" db="EMBL/GenBank/DDBJ databases">
        <authorList>
            <person name="Coyne R."/>
            <person name="Brami D."/>
            <person name="Johnson J."/>
            <person name="Hostetler J."/>
            <person name="Hannick L."/>
            <person name="Clark T."/>
            <person name="Cassidy-Hanley D."/>
            <person name="Inman J."/>
        </authorList>
    </citation>
    <scope>NUCLEOTIDE SEQUENCE [LARGE SCALE GENOMIC DNA]</scope>
    <source>
        <strain evidence="3 4">G5</strain>
    </source>
</reference>
<sequence length="294" mass="34306">MIQYILSFLGFALVLNQFRKLYFRLLPFFTTPTDIQKLYGNEKKDAWALITGSSEGIGKEWAIQLSQKGFNIILISRSYDKLESVSKCLNPLVKFKIITQDFTKSNEDNFFENLLKQLSDFEISIIVNNVGVIDIQEYTDIPENLIRSHITVIKQKKYDIIKKKRKAQIISMSSYAQEYPNPYYNIYSSSKAFIQYLFTSLKHSKHNNHVQFTTFRPFYIKTAMVNYKSLPFTITPQFFIKSCINVLGKTSDSNGTLIHEIFSYISSLLPDFIKDIIFPLVSKQAMYQLEFKKR</sequence>
<dbReference type="PANTHER" id="PTHR43086:SF2">
    <property type="entry name" value="HYDROXYSTEROID DEHYDROGENASE-LIKE PROTEIN 1"/>
    <property type="match status" value="1"/>
</dbReference>
<keyword evidence="4" id="KW-1185">Reference proteome</keyword>
<protein>
    <submittedName>
        <fullName evidence="3">Short chain dehydrogenase reductase family protein, putative</fullName>
        <ecNumber evidence="3">1.1.1.64</ecNumber>
    </submittedName>
</protein>
<dbReference type="Gene3D" id="3.40.50.720">
    <property type="entry name" value="NAD(P)-binding Rossmann-like Domain"/>
    <property type="match status" value="1"/>
</dbReference>
<dbReference type="FunCoup" id="G0QWZ9">
    <property type="interactions" value="76"/>
</dbReference>
<evidence type="ECO:0000313" key="4">
    <source>
        <dbReference type="Proteomes" id="UP000008983"/>
    </source>
</evidence>
<dbReference type="AlphaFoldDB" id="G0QWZ9"/>
<evidence type="ECO:0000313" key="3">
    <source>
        <dbReference type="EMBL" id="EGR30263.1"/>
    </source>
</evidence>
<organism evidence="3 4">
    <name type="scientific">Ichthyophthirius multifiliis</name>
    <name type="common">White spot disease agent</name>
    <name type="synonym">Ich</name>
    <dbReference type="NCBI Taxonomy" id="5932"/>
    <lineage>
        <taxon>Eukaryota</taxon>
        <taxon>Sar</taxon>
        <taxon>Alveolata</taxon>
        <taxon>Ciliophora</taxon>
        <taxon>Intramacronucleata</taxon>
        <taxon>Oligohymenophorea</taxon>
        <taxon>Hymenostomatida</taxon>
        <taxon>Ophryoglenina</taxon>
        <taxon>Ichthyophthirius</taxon>
    </lineage>
</organism>
<keyword evidence="2 3" id="KW-0560">Oxidoreductase</keyword>
<accession>G0QWZ9</accession>
<dbReference type="GO" id="GO:0030497">
    <property type="term" value="P:fatty acid elongation"/>
    <property type="evidence" value="ECO:0007669"/>
    <property type="project" value="TreeGrafter"/>
</dbReference>
<proteinExistence type="predicted"/>
<dbReference type="EC" id="1.1.1.64" evidence="3"/>
<dbReference type="PANTHER" id="PTHR43086">
    <property type="entry name" value="VERY-LONG-CHAIN 3-OXOOACYL-COA REDUCTASE"/>
    <property type="match status" value="1"/>
</dbReference>
<dbReference type="PRINTS" id="PR00081">
    <property type="entry name" value="GDHRDH"/>
</dbReference>
<evidence type="ECO:0000256" key="2">
    <source>
        <dbReference type="ARBA" id="ARBA00023002"/>
    </source>
</evidence>
<name>G0QWZ9_ICHMU</name>
<dbReference type="InParanoid" id="G0QWZ9"/>
<dbReference type="EMBL" id="GL984025">
    <property type="protein sequence ID" value="EGR30263.1"/>
    <property type="molecule type" value="Genomic_DNA"/>
</dbReference>
<dbReference type="Proteomes" id="UP000008983">
    <property type="component" value="Unassembled WGS sequence"/>
</dbReference>
<dbReference type="SUPFAM" id="SSF51735">
    <property type="entry name" value="NAD(P)-binding Rossmann-fold domains"/>
    <property type="match status" value="1"/>
</dbReference>
<dbReference type="OMA" id="HAVINQM"/>
<dbReference type="InterPro" id="IPR002347">
    <property type="entry name" value="SDR_fam"/>
</dbReference>
<dbReference type="eggNOG" id="KOG1014">
    <property type="taxonomic scope" value="Eukaryota"/>
</dbReference>
<gene>
    <name evidence="3" type="ORF">IMG5_136690</name>
</gene>
<evidence type="ECO:0000256" key="1">
    <source>
        <dbReference type="ARBA" id="ARBA00022857"/>
    </source>
</evidence>
<dbReference type="GeneID" id="14906377"/>